<dbReference type="Proteomes" id="UP000033618">
    <property type="component" value="Unassembled WGS sequence"/>
</dbReference>
<name>A0A0F5JUM6_9BURK</name>
<dbReference type="EMBL" id="LAQU01000039">
    <property type="protein sequence ID" value="KKB61536.1"/>
    <property type="molecule type" value="Genomic_DNA"/>
</dbReference>
<organism evidence="1 2">
    <name type="scientific">Robbsia andropogonis</name>
    <dbReference type="NCBI Taxonomy" id="28092"/>
    <lineage>
        <taxon>Bacteria</taxon>
        <taxon>Pseudomonadati</taxon>
        <taxon>Pseudomonadota</taxon>
        <taxon>Betaproteobacteria</taxon>
        <taxon>Burkholderiales</taxon>
        <taxon>Burkholderiaceae</taxon>
        <taxon>Robbsia</taxon>
    </lineage>
</organism>
<evidence type="ECO:0000313" key="1">
    <source>
        <dbReference type="EMBL" id="KKB61536.1"/>
    </source>
</evidence>
<proteinExistence type="predicted"/>
<sequence length="73" mass="8197">MASAIALKFGRSMQEALPVIDGLVAERRLLSTYDRKHMRMTYHVPVATRPNVTPGQLVPTPSRSAWGCRELLF</sequence>
<evidence type="ECO:0000313" key="2">
    <source>
        <dbReference type="Proteomes" id="UP000033618"/>
    </source>
</evidence>
<protein>
    <submittedName>
        <fullName evidence="1">Uncharacterized protein</fullName>
    </submittedName>
</protein>
<comment type="caution">
    <text evidence="1">The sequence shown here is derived from an EMBL/GenBank/DDBJ whole genome shotgun (WGS) entry which is preliminary data.</text>
</comment>
<accession>A0A0F5JUM6</accession>
<dbReference type="AlphaFoldDB" id="A0A0F5JUM6"/>
<keyword evidence="2" id="KW-1185">Reference proteome</keyword>
<reference evidence="1 2" key="1">
    <citation type="submission" date="2015-03" db="EMBL/GenBank/DDBJ databases">
        <title>Draft Genome Sequence of Burkholderia andropogonis type strain ICMP2807, isolated from Sorghum bicolor.</title>
        <authorList>
            <person name="Lopes-Santos L."/>
            <person name="Castro D.B."/>
            <person name="Ottoboni L.M."/>
            <person name="Park D."/>
            <person name="Weirc B.S."/>
            <person name="Destefano S.A."/>
        </authorList>
    </citation>
    <scope>NUCLEOTIDE SEQUENCE [LARGE SCALE GENOMIC DNA]</scope>
    <source>
        <strain evidence="1 2">ICMP2807</strain>
    </source>
</reference>
<gene>
    <name evidence="1" type="ORF">WM40_22615</name>
</gene>
<dbReference type="PATRIC" id="fig|28092.6.peg.5321"/>
<dbReference type="STRING" id="28092.WM40_22615"/>